<dbReference type="Pfam" id="PF05835">
    <property type="entry name" value="Synaphin"/>
    <property type="match status" value="1"/>
</dbReference>
<comment type="similarity">
    <text evidence="1">Belongs to the complexin/synaphin family.</text>
</comment>
<evidence type="ECO:0000256" key="6">
    <source>
        <dbReference type="SAM" id="MobiDB-lite"/>
    </source>
</evidence>
<dbReference type="Proteomes" id="UP000001593">
    <property type="component" value="Unassembled WGS sequence"/>
</dbReference>
<dbReference type="EMBL" id="DS469708">
    <property type="protein sequence ID" value="EDO35118.1"/>
    <property type="molecule type" value="Genomic_DNA"/>
</dbReference>
<evidence type="ECO:0000313" key="7">
    <source>
        <dbReference type="EMBL" id="EDO35118.1"/>
    </source>
</evidence>
<evidence type="ECO:0000256" key="4">
    <source>
        <dbReference type="ARBA" id="ARBA00022775"/>
    </source>
</evidence>
<dbReference type="GO" id="GO:0006887">
    <property type="term" value="P:exocytosis"/>
    <property type="evidence" value="ECO:0007669"/>
    <property type="project" value="UniProtKB-KW"/>
</dbReference>
<keyword evidence="3" id="KW-0268">Exocytosis</keyword>
<dbReference type="AlphaFoldDB" id="A7SMF4"/>
<evidence type="ECO:0000256" key="1">
    <source>
        <dbReference type="ARBA" id="ARBA00005396"/>
    </source>
</evidence>
<comment type="function">
    <text evidence="5">Positively regulates a late step in synaptic vesicle exocytosis.</text>
</comment>
<dbReference type="GO" id="GO:0031201">
    <property type="term" value="C:SNARE complex"/>
    <property type="evidence" value="ECO:0000318"/>
    <property type="project" value="GO_Central"/>
</dbReference>
<keyword evidence="2" id="KW-0813">Transport</keyword>
<dbReference type="GO" id="GO:0006836">
    <property type="term" value="P:neurotransmitter transport"/>
    <property type="evidence" value="ECO:0007669"/>
    <property type="project" value="UniProtKB-KW"/>
</dbReference>
<reference evidence="7 8" key="1">
    <citation type="journal article" date="2007" name="Science">
        <title>Sea anemone genome reveals ancestral eumetazoan gene repertoire and genomic organization.</title>
        <authorList>
            <person name="Putnam N.H."/>
            <person name="Srivastava M."/>
            <person name="Hellsten U."/>
            <person name="Dirks B."/>
            <person name="Chapman J."/>
            <person name="Salamov A."/>
            <person name="Terry A."/>
            <person name="Shapiro H."/>
            <person name="Lindquist E."/>
            <person name="Kapitonov V.V."/>
            <person name="Jurka J."/>
            <person name="Genikhovich G."/>
            <person name="Grigoriev I.V."/>
            <person name="Lucas S.M."/>
            <person name="Steele R.E."/>
            <person name="Finnerty J.R."/>
            <person name="Technau U."/>
            <person name="Martindale M.Q."/>
            <person name="Rokhsar D.S."/>
        </authorList>
    </citation>
    <scope>NUCLEOTIDE SEQUENCE [LARGE SCALE GENOMIC DNA]</scope>
    <source>
        <strain evidence="8">CH2 X CH6</strain>
    </source>
</reference>
<dbReference type="HOGENOM" id="CLU_1564737_0_0_1"/>
<keyword evidence="8" id="KW-1185">Reference proteome</keyword>
<evidence type="ECO:0000256" key="5">
    <source>
        <dbReference type="ARBA" id="ARBA00037297"/>
    </source>
</evidence>
<dbReference type="PANTHER" id="PTHR16705">
    <property type="entry name" value="COMPLEXIN"/>
    <property type="match status" value="1"/>
</dbReference>
<dbReference type="InterPro" id="IPR008849">
    <property type="entry name" value="Synaphin"/>
</dbReference>
<gene>
    <name evidence="7" type="ORF">NEMVEDRAFT_v1g246185</name>
</gene>
<keyword evidence="4" id="KW-0532">Neurotransmitter transport</keyword>
<evidence type="ECO:0000313" key="8">
    <source>
        <dbReference type="Proteomes" id="UP000001593"/>
    </source>
</evidence>
<evidence type="ECO:0000256" key="3">
    <source>
        <dbReference type="ARBA" id="ARBA00022483"/>
    </source>
</evidence>
<accession>A7SMF4</accession>
<sequence length="171" mass="19142">MNPLTKALVTNKLSSVTKSIGLDDKDETTSEDAGVSSKEMRKMREKEEAERAKREEMYAKRNADREKKREQMRAKYGIQKDKDGPKKSGGHKEEGSDAPTRKGSLNREKSSEEDDNKCAIIGGLVTACIREIVTFSTSFPATRCLKRDIIRATLFDVGNYDCSLAKPGLYK</sequence>
<evidence type="ECO:0008006" key="9">
    <source>
        <dbReference type="Google" id="ProtNLM"/>
    </source>
</evidence>
<feature type="region of interest" description="Disordered" evidence="6">
    <location>
        <begin position="1"/>
        <end position="113"/>
    </location>
</feature>
<name>A7SMF4_NEMVE</name>
<dbReference type="GO" id="GO:0000149">
    <property type="term" value="F:SNARE binding"/>
    <property type="evidence" value="ECO:0000318"/>
    <property type="project" value="GO_Central"/>
</dbReference>
<proteinExistence type="inferred from homology"/>
<dbReference type="GO" id="GO:0019905">
    <property type="term" value="F:syntaxin binding"/>
    <property type="evidence" value="ECO:0007669"/>
    <property type="project" value="InterPro"/>
</dbReference>
<dbReference type="PANTHER" id="PTHR16705:SF4">
    <property type="entry name" value="COMPLEXIN"/>
    <property type="match status" value="1"/>
</dbReference>
<feature type="compositionally biased region" description="Basic and acidic residues" evidence="6">
    <location>
        <begin position="38"/>
        <end position="95"/>
    </location>
</feature>
<dbReference type="InParanoid" id="A7SMF4"/>
<evidence type="ECO:0000256" key="2">
    <source>
        <dbReference type="ARBA" id="ARBA00022448"/>
    </source>
</evidence>
<protein>
    <recommendedName>
        <fullName evidence="9">Complexin</fullName>
    </recommendedName>
</protein>
<dbReference type="STRING" id="45351.A7SMF4"/>
<organism evidence="7 8">
    <name type="scientific">Nematostella vectensis</name>
    <name type="common">Starlet sea anemone</name>
    <dbReference type="NCBI Taxonomy" id="45351"/>
    <lineage>
        <taxon>Eukaryota</taxon>
        <taxon>Metazoa</taxon>
        <taxon>Cnidaria</taxon>
        <taxon>Anthozoa</taxon>
        <taxon>Hexacorallia</taxon>
        <taxon>Actiniaria</taxon>
        <taxon>Edwardsiidae</taxon>
        <taxon>Nematostella</taxon>
    </lineage>
</organism>